<evidence type="ECO:0000256" key="2">
    <source>
        <dbReference type="SAM" id="Phobius"/>
    </source>
</evidence>
<proteinExistence type="predicted"/>
<comment type="caution">
    <text evidence="4">The sequence shown here is derived from an EMBL/GenBank/DDBJ whole genome shotgun (WGS) entry which is preliminary data.</text>
</comment>
<dbReference type="InterPro" id="IPR051832">
    <property type="entry name" value="mTOR-Rac_regulators"/>
</dbReference>
<dbReference type="InterPro" id="IPR036388">
    <property type="entry name" value="WH-like_DNA-bd_sf"/>
</dbReference>
<dbReference type="PROSITE" id="PS50186">
    <property type="entry name" value="DEP"/>
    <property type="match status" value="1"/>
</dbReference>
<evidence type="ECO:0000259" key="3">
    <source>
        <dbReference type="PROSITE" id="PS50186"/>
    </source>
</evidence>
<keyword evidence="5" id="KW-1185">Reference proteome</keyword>
<protein>
    <recommendedName>
        <fullName evidence="3">DEP domain-containing protein</fullName>
    </recommendedName>
</protein>
<dbReference type="PANTHER" id="PTHR22829:SF5">
    <property type="entry name" value="INTEGRAL MEMBRANE PROTEIN GPR155"/>
    <property type="match status" value="1"/>
</dbReference>
<accession>A0ABV0PBQ2</accession>
<dbReference type="EMBL" id="JAHRIO010070234">
    <property type="protein sequence ID" value="MEQ2180876.1"/>
    <property type="molecule type" value="Genomic_DNA"/>
</dbReference>
<evidence type="ECO:0000313" key="5">
    <source>
        <dbReference type="Proteomes" id="UP001476798"/>
    </source>
</evidence>
<keyword evidence="2" id="KW-0812">Transmembrane</keyword>
<keyword evidence="2" id="KW-0472">Membrane</keyword>
<organism evidence="4 5">
    <name type="scientific">Goodea atripinnis</name>
    <dbReference type="NCBI Taxonomy" id="208336"/>
    <lineage>
        <taxon>Eukaryota</taxon>
        <taxon>Metazoa</taxon>
        <taxon>Chordata</taxon>
        <taxon>Craniata</taxon>
        <taxon>Vertebrata</taxon>
        <taxon>Euteleostomi</taxon>
        <taxon>Actinopterygii</taxon>
        <taxon>Neopterygii</taxon>
        <taxon>Teleostei</taxon>
        <taxon>Neoteleostei</taxon>
        <taxon>Acanthomorphata</taxon>
        <taxon>Ovalentaria</taxon>
        <taxon>Atherinomorphae</taxon>
        <taxon>Cyprinodontiformes</taxon>
        <taxon>Goodeidae</taxon>
        <taxon>Goodea</taxon>
    </lineage>
</organism>
<dbReference type="Gene3D" id="1.10.10.10">
    <property type="entry name" value="Winged helix-like DNA-binding domain superfamily/Winged helix DNA-binding domain"/>
    <property type="match status" value="1"/>
</dbReference>
<dbReference type="InterPro" id="IPR036390">
    <property type="entry name" value="WH_DNA-bd_sf"/>
</dbReference>
<reference evidence="4 5" key="1">
    <citation type="submission" date="2021-06" db="EMBL/GenBank/DDBJ databases">
        <authorList>
            <person name="Palmer J.M."/>
        </authorList>
    </citation>
    <scope>NUCLEOTIDE SEQUENCE [LARGE SCALE GENOMIC DNA]</scope>
    <source>
        <strain evidence="4 5">GA_2019</strain>
        <tissue evidence="4">Muscle</tissue>
    </source>
</reference>
<feature type="compositionally biased region" description="Polar residues" evidence="1">
    <location>
        <begin position="112"/>
        <end position="130"/>
    </location>
</feature>
<dbReference type="Proteomes" id="UP001476798">
    <property type="component" value="Unassembled WGS sequence"/>
</dbReference>
<evidence type="ECO:0000256" key="1">
    <source>
        <dbReference type="SAM" id="MobiDB-lite"/>
    </source>
</evidence>
<name>A0ABV0PBQ2_9TELE</name>
<dbReference type="PANTHER" id="PTHR22829">
    <property type="entry name" value="DEP DOMAIN PROTEIN"/>
    <property type="match status" value="1"/>
</dbReference>
<sequence length="259" mass="28113">MALGWGVPFVMVGVLLLSGERTETIDSAFFYGRAQIISSTVVLAVSLALGAISLMGLNQGNREQIGYEALSRAAVTGINDERRAPGDFHNISSLQTIPDMIASTQREHTNSTDHSGASCDGQQPSLSASEQPLDLPPPGLQSTDDKQTVRHVLLCVLLSVSLLADEQQGYVSIPDGHNEEVSQHELGTSPPQSCPESVFRGSNLVDWLMERGLCVGRTEAKLYCVCLQQGGVLTGQQSFRDEPTSFYHFTQEERCSRNM</sequence>
<dbReference type="SUPFAM" id="SSF46785">
    <property type="entry name" value="Winged helix' DNA-binding domain"/>
    <property type="match status" value="1"/>
</dbReference>
<gene>
    <name evidence="4" type="ORF">GOODEAATRI_005802</name>
</gene>
<feature type="region of interest" description="Disordered" evidence="1">
    <location>
        <begin position="105"/>
        <end position="143"/>
    </location>
</feature>
<dbReference type="InterPro" id="IPR000591">
    <property type="entry name" value="DEP_dom"/>
</dbReference>
<feature type="transmembrane region" description="Helical" evidence="2">
    <location>
        <begin position="37"/>
        <end position="57"/>
    </location>
</feature>
<feature type="domain" description="DEP" evidence="3">
    <location>
        <begin position="196"/>
        <end position="251"/>
    </location>
</feature>
<evidence type="ECO:0000313" key="4">
    <source>
        <dbReference type="EMBL" id="MEQ2180876.1"/>
    </source>
</evidence>
<keyword evidence="2" id="KW-1133">Transmembrane helix</keyword>